<evidence type="ECO:0000256" key="5">
    <source>
        <dbReference type="ARBA" id="ARBA00022676"/>
    </source>
</evidence>
<dbReference type="SUPFAM" id="SSF51445">
    <property type="entry name" value="(Trans)glycosidases"/>
    <property type="match status" value="1"/>
</dbReference>
<evidence type="ECO:0000256" key="1">
    <source>
        <dbReference type="ARBA" id="ARBA00000439"/>
    </source>
</evidence>
<evidence type="ECO:0000256" key="6">
    <source>
        <dbReference type="ARBA" id="ARBA00022679"/>
    </source>
</evidence>
<evidence type="ECO:0000256" key="4">
    <source>
        <dbReference type="ARBA" id="ARBA00020295"/>
    </source>
</evidence>
<comment type="caution">
    <text evidence="10">The sequence shown here is derived from an EMBL/GenBank/DDBJ whole genome shotgun (WGS) entry which is preliminary data.</text>
</comment>
<dbReference type="Pfam" id="PF02446">
    <property type="entry name" value="Glyco_hydro_77"/>
    <property type="match status" value="1"/>
</dbReference>
<comment type="similarity">
    <text evidence="2">Belongs to the disproportionating enzyme family.</text>
</comment>
<accession>A0A9D9DQ04</accession>
<dbReference type="GO" id="GO:0004134">
    <property type="term" value="F:4-alpha-glucanotransferase activity"/>
    <property type="evidence" value="ECO:0007669"/>
    <property type="project" value="UniProtKB-EC"/>
</dbReference>
<protein>
    <recommendedName>
        <fullName evidence="4">4-alpha-glucanotransferase</fullName>
        <ecNumber evidence="3">2.4.1.25</ecNumber>
    </recommendedName>
    <alternativeName>
        <fullName evidence="8">Amylomaltase</fullName>
    </alternativeName>
    <alternativeName>
        <fullName evidence="9">Disproportionating enzyme</fullName>
    </alternativeName>
</protein>
<evidence type="ECO:0000313" key="10">
    <source>
        <dbReference type="EMBL" id="MBO8430075.1"/>
    </source>
</evidence>
<dbReference type="Proteomes" id="UP000823632">
    <property type="component" value="Unassembled WGS sequence"/>
</dbReference>
<comment type="catalytic activity">
    <reaction evidence="1">
        <text>Transfers a segment of a (1-&gt;4)-alpha-D-glucan to a new position in an acceptor, which may be glucose or a (1-&gt;4)-alpha-D-glucan.</text>
        <dbReference type="EC" id="2.4.1.25"/>
    </reaction>
</comment>
<dbReference type="EC" id="2.4.1.25" evidence="3"/>
<sequence>MQIMKISALNTAQAFQRRLRDNEKVEYKHDTIRQAYDFLGIKDVSMIMHGTCFPVSKNDMGVGSPFNALSRDVVEFEKLHGFTSNQLGPLGEINRRDISPYASTVWAKNKLFIDLNSLSTDAYANLISDEKLAQYAVQYDDRDNIDTYSKFYEAFENYDKVLEEAYENFILKVRTRDPKALELNKEYSAFKAAHGQRVMKEGIFNALSQVYGTDNFEKWESEIDRNLPQLLDERNLKALERYKYLMNRNGKDIGLYCFSQFLINKQMKEHKDFRKRAGFNYNADQLVGTSKVEEYIYKDAFMKNMRMGCPYGPHGPQLWDFPVPDPNKLFKANGSLGPAGEFIQAKLESALEDCENVRIDHVFGLINPYIYDKNTISYDNNGKLELNKLKAGFMSDLKGADPKGNYFKILEKIIIPTMKRYGLEPDDAIWEDLGAYPPGFAELFYGKLKLPGITELSYTRAEDAREKNNKGNNWSYLGSHDSLPGIKYVNEDGKMHDWTWAADYLSGYLNSDPVRGEERKAFESKIINNPMERLKAKFADVFLSSNKIQISFSDFFGIDKVYNYGGVKADTNWKLRLNRNFEDLYYKNLSSDNPTAMNLPEILKIAVRARMDRMIVNQINTNPKDVEHYRNTLNARMQPLLDRLEKYSQILKEKE</sequence>
<dbReference type="AlphaFoldDB" id="A0A9D9DQ04"/>
<organism evidence="10 11">
    <name type="scientific">Candidatus Scatousia excrementipullorum</name>
    <dbReference type="NCBI Taxonomy" id="2840936"/>
    <lineage>
        <taxon>Bacteria</taxon>
        <taxon>Candidatus Scatousia</taxon>
    </lineage>
</organism>
<evidence type="ECO:0000256" key="3">
    <source>
        <dbReference type="ARBA" id="ARBA00012560"/>
    </source>
</evidence>
<gene>
    <name evidence="10" type="ORF">IAC76_01675</name>
</gene>
<keyword evidence="7" id="KW-0119">Carbohydrate metabolism</keyword>
<evidence type="ECO:0000256" key="9">
    <source>
        <dbReference type="ARBA" id="ARBA00031501"/>
    </source>
</evidence>
<dbReference type="PANTHER" id="PTHR32438:SF5">
    <property type="entry name" value="4-ALPHA-GLUCANOTRANSFERASE DPE1, CHLOROPLASTIC_AMYLOPLASTIC"/>
    <property type="match status" value="1"/>
</dbReference>
<dbReference type="Gene3D" id="3.20.20.80">
    <property type="entry name" value="Glycosidases"/>
    <property type="match status" value="1"/>
</dbReference>
<dbReference type="EMBL" id="JADIND010000036">
    <property type="protein sequence ID" value="MBO8430075.1"/>
    <property type="molecule type" value="Genomic_DNA"/>
</dbReference>
<keyword evidence="5" id="KW-0328">Glycosyltransferase</keyword>
<proteinExistence type="inferred from homology"/>
<name>A0A9D9DQ04_9BACT</name>
<evidence type="ECO:0000313" key="11">
    <source>
        <dbReference type="Proteomes" id="UP000823632"/>
    </source>
</evidence>
<evidence type="ECO:0000256" key="7">
    <source>
        <dbReference type="ARBA" id="ARBA00023277"/>
    </source>
</evidence>
<keyword evidence="6" id="KW-0808">Transferase</keyword>
<evidence type="ECO:0000256" key="8">
    <source>
        <dbReference type="ARBA" id="ARBA00031423"/>
    </source>
</evidence>
<evidence type="ECO:0000256" key="2">
    <source>
        <dbReference type="ARBA" id="ARBA00005684"/>
    </source>
</evidence>
<dbReference type="PANTHER" id="PTHR32438">
    <property type="entry name" value="4-ALPHA-GLUCANOTRANSFERASE DPE1, CHLOROPLASTIC/AMYLOPLASTIC"/>
    <property type="match status" value="1"/>
</dbReference>
<reference evidence="10" key="2">
    <citation type="journal article" date="2021" name="PeerJ">
        <title>Extensive microbial diversity within the chicken gut microbiome revealed by metagenomics and culture.</title>
        <authorList>
            <person name="Gilroy R."/>
            <person name="Ravi A."/>
            <person name="Getino M."/>
            <person name="Pursley I."/>
            <person name="Horton D.L."/>
            <person name="Alikhan N.F."/>
            <person name="Baker D."/>
            <person name="Gharbi K."/>
            <person name="Hall N."/>
            <person name="Watson M."/>
            <person name="Adriaenssens E.M."/>
            <person name="Foster-Nyarko E."/>
            <person name="Jarju S."/>
            <person name="Secka A."/>
            <person name="Antonio M."/>
            <person name="Oren A."/>
            <person name="Chaudhuri R.R."/>
            <person name="La Ragione R."/>
            <person name="Hildebrand F."/>
            <person name="Pallen M.J."/>
        </authorList>
    </citation>
    <scope>NUCLEOTIDE SEQUENCE</scope>
    <source>
        <strain evidence="10">10192</strain>
    </source>
</reference>
<dbReference type="InterPro" id="IPR003385">
    <property type="entry name" value="Glyco_hydro_77"/>
</dbReference>
<reference evidence="10" key="1">
    <citation type="submission" date="2020-10" db="EMBL/GenBank/DDBJ databases">
        <authorList>
            <person name="Gilroy R."/>
        </authorList>
    </citation>
    <scope>NUCLEOTIDE SEQUENCE</scope>
    <source>
        <strain evidence="10">10192</strain>
    </source>
</reference>
<dbReference type="GO" id="GO:0005975">
    <property type="term" value="P:carbohydrate metabolic process"/>
    <property type="evidence" value="ECO:0007669"/>
    <property type="project" value="InterPro"/>
</dbReference>
<dbReference type="InterPro" id="IPR017853">
    <property type="entry name" value="GH"/>
</dbReference>